<dbReference type="InterPro" id="IPR010987">
    <property type="entry name" value="Glutathione-S-Trfase_C-like"/>
</dbReference>
<dbReference type="Pfam" id="PF02798">
    <property type="entry name" value="GST_N"/>
    <property type="match status" value="1"/>
</dbReference>
<sequence length="209" mass="23779">MTQPDITLYHAPMTRAIRPRWVMEEMGLPYKLERPAFDRGNVGGEDYRAVNPIQKIPALKDGDTVMLESVAMTQYLTDKYGPTPLTVTKDEPDFARYLEWLHFGEATMAMAVNLTLAHTALLPEDQRNPALGHWAVGEFNKHARLISERGLADGREFLAGDRLTLADMSVVYMLYLMKLVRKFDNVPDNVKDYFKQITALESWQKASAD</sequence>
<accession>A0ABU7LRT1</accession>
<keyword evidence="4" id="KW-1185">Reference proteome</keyword>
<evidence type="ECO:0000313" key="3">
    <source>
        <dbReference type="EMBL" id="MEE2526625.1"/>
    </source>
</evidence>
<evidence type="ECO:0000313" key="4">
    <source>
        <dbReference type="Proteomes" id="UP001354971"/>
    </source>
</evidence>
<dbReference type="SFLD" id="SFLDG00358">
    <property type="entry name" value="Main_(cytGST)"/>
    <property type="match status" value="1"/>
</dbReference>
<name>A0ABU7LRT1_9PROT</name>
<dbReference type="SUPFAM" id="SSF47616">
    <property type="entry name" value="GST C-terminal domain-like"/>
    <property type="match status" value="1"/>
</dbReference>
<dbReference type="InterPro" id="IPR036282">
    <property type="entry name" value="Glutathione-S-Trfase_C_sf"/>
</dbReference>
<dbReference type="EMBL" id="JAZDRP010000005">
    <property type="protein sequence ID" value="MEE2526625.1"/>
    <property type="molecule type" value="Genomic_DNA"/>
</dbReference>
<dbReference type="PROSITE" id="PS50405">
    <property type="entry name" value="GST_CTER"/>
    <property type="match status" value="1"/>
</dbReference>
<organism evidence="3 4">
    <name type="scientific">Hyphobacterium lacteum</name>
    <dbReference type="NCBI Taxonomy" id="3116575"/>
    <lineage>
        <taxon>Bacteria</taxon>
        <taxon>Pseudomonadati</taxon>
        <taxon>Pseudomonadota</taxon>
        <taxon>Alphaproteobacteria</taxon>
        <taxon>Maricaulales</taxon>
        <taxon>Maricaulaceae</taxon>
        <taxon>Hyphobacterium</taxon>
    </lineage>
</organism>
<protein>
    <submittedName>
        <fullName evidence="3">Glutathione S-transferase family protein</fullName>
    </submittedName>
</protein>
<dbReference type="SFLD" id="SFLDS00019">
    <property type="entry name" value="Glutathione_Transferase_(cytos"/>
    <property type="match status" value="1"/>
</dbReference>
<dbReference type="InterPro" id="IPR040079">
    <property type="entry name" value="Glutathione_S-Trfase"/>
</dbReference>
<evidence type="ECO:0000259" key="2">
    <source>
        <dbReference type="PROSITE" id="PS50405"/>
    </source>
</evidence>
<dbReference type="SFLD" id="SFLDG01150">
    <property type="entry name" value="Main.1:_Beta-like"/>
    <property type="match status" value="1"/>
</dbReference>
<gene>
    <name evidence="3" type="ORF">V0U79_09620</name>
</gene>
<dbReference type="Gene3D" id="3.40.30.10">
    <property type="entry name" value="Glutaredoxin"/>
    <property type="match status" value="1"/>
</dbReference>
<dbReference type="Gene3D" id="1.20.1050.10">
    <property type="match status" value="1"/>
</dbReference>
<evidence type="ECO:0000259" key="1">
    <source>
        <dbReference type="PROSITE" id="PS50404"/>
    </source>
</evidence>
<dbReference type="InterPro" id="IPR004045">
    <property type="entry name" value="Glutathione_S-Trfase_N"/>
</dbReference>
<dbReference type="PANTHER" id="PTHR44051">
    <property type="entry name" value="GLUTATHIONE S-TRANSFERASE-RELATED"/>
    <property type="match status" value="1"/>
</dbReference>
<feature type="domain" description="GST C-terminal" evidence="2">
    <location>
        <begin position="90"/>
        <end position="209"/>
    </location>
</feature>
<comment type="caution">
    <text evidence="3">The sequence shown here is derived from an EMBL/GenBank/DDBJ whole genome shotgun (WGS) entry which is preliminary data.</text>
</comment>
<dbReference type="RefSeq" id="WP_330199288.1">
    <property type="nucleotide sequence ID" value="NZ_JAZDRP010000005.1"/>
</dbReference>
<dbReference type="CDD" id="cd03046">
    <property type="entry name" value="GST_N_GTT1_like"/>
    <property type="match status" value="1"/>
</dbReference>
<dbReference type="Proteomes" id="UP001354971">
    <property type="component" value="Unassembled WGS sequence"/>
</dbReference>
<dbReference type="PANTHER" id="PTHR44051:SF21">
    <property type="entry name" value="GLUTATHIONE S-TRANSFERASE FAMILY PROTEIN"/>
    <property type="match status" value="1"/>
</dbReference>
<feature type="domain" description="GST N-terminal" evidence="1">
    <location>
        <begin position="3"/>
        <end position="84"/>
    </location>
</feature>
<dbReference type="SUPFAM" id="SSF52833">
    <property type="entry name" value="Thioredoxin-like"/>
    <property type="match status" value="1"/>
</dbReference>
<dbReference type="InterPro" id="IPR036249">
    <property type="entry name" value="Thioredoxin-like_sf"/>
</dbReference>
<dbReference type="PROSITE" id="PS50404">
    <property type="entry name" value="GST_NTER"/>
    <property type="match status" value="1"/>
</dbReference>
<proteinExistence type="predicted"/>
<reference evidence="3 4" key="1">
    <citation type="submission" date="2024-01" db="EMBL/GenBank/DDBJ databases">
        <title>Hyphobacterium bacterium isolated from marine sediment.</title>
        <authorList>
            <person name="Zhao S."/>
        </authorList>
    </citation>
    <scope>NUCLEOTIDE SEQUENCE [LARGE SCALE GENOMIC DNA]</scope>
    <source>
        <strain evidence="4">HN65</strain>
    </source>
</reference>